<keyword evidence="3" id="KW-0378">Hydrolase</keyword>
<reference evidence="3" key="1">
    <citation type="submission" date="2021-05" db="EMBL/GenBank/DDBJ databases">
        <authorList>
            <person name="Pietrasiak N."/>
            <person name="Ward R."/>
            <person name="Stajich J.E."/>
            <person name="Kurbessoian T."/>
        </authorList>
    </citation>
    <scope>NUCLEOTIDE SEQUENCE</scope>
    <source>
        <strain evidence="3">HA4357-MV3</strain>
    </source>
</reference>
<dbReference type="AlphaFoldDB" id="A0A9E3HD33"/>
<gene>
    <name evidence="3" type="ORF">KME28_23435</name>
</gene>
<dbReference type="GO" id="GO:0080120">
    <property type="term" value="P:CAAX-box protein maturation"/>
    <property type="evidence" value="ECO:0007669"/>
    <property type="project" value="UniProtKB-ARBA"/>
</dbReference>
<dbReference type="GO" id="GO:0004175">
    <property type="term" value="F:endopeptidase activity"/>
    <property type="evidence" value="ECO:0007669"/>
    <property type="project" value="UniProtKB-ARBA"/>
</dbReference>
<feature type="transmembrane region" description="Helical" evidence="1">
    <location>
        <begin position="226"/>
        <end position="245"/>
    </location>
</feature>
<dbReference type="PANTHER" id="PTHR39430">
    <property type="entry name" value="MEMBRANE-ASSOCIATED PROTEASE-RELATED"/>
    <property type="match status" value="1"/>
</dbReference>
<organism evidence="3 4">
    <name type="scientific">Pelatocladus maniniholoensis HA4357-MV3</name>
    <dbReference type="NCBI Taxonomy" id="1117104"/>
    <lineage>
        <taxon>Bacteria</taxon>
        <taxon>Bacillati</taxon>
        <taxon>Cyanobacteriota</taxon>
        <taxon>Cyanophyceae</taxon>
        <taxon>Nostocales</taxon>
        <taxon>Nostocaceae</taxon>
        <taxon>Pelatocladus</taxon>
    </lineage>
</organism>
<comment type="caution">
    <text evidence="3">The sequence shown here is derived from an EMBL/GenBank/DDBJ whole genome shotgun (WGS) entry which is preliminary data.</text>
</comment>
<sequence>MFFYPILIASLKSSLYNLQSFLENAPSLIVVMAFFIAWGGCWFPIAALLSVFLNWKPNQPLKSEQKLPLLLSLYLFIPFVFWLITWLTKTSVSDYGFVLNISILNSVALGFSLGILSLAVVFACQFWLGWCNFEYTNIKQLPSILLPIFLIALFVGGIEELVFRGFLFTELEQNYPIWLAVIISSLIFAVLHLVWEQQETKPQLPGLWLMGMVLVLARFADRGKLGLAWGLHAAWIWAIACIDTAQLINYTDKISEWVTGKNKKPLAGLAGIVCLLLTGVILWFGYHLNFI</sequence>
<proteinExistence type="predicted"/>
<dbReference type="GO" id="GO:0008237">
    <property type="term" value="F:metallopeptidase activity"/>
    <property type="evidence" value="ECO:0007669"/>
    <property type="project" value="UniProtKB-KW"/>
</dbReference>
<keyword evidence="3" id="KW-0645">Protease</keyword>
<dbReference type="EMBL" id="JAHHHW010000135">
    <property type="protein sequence ID" value="MBW4434585.1"/>
    <property type="molecule type" value="Genomic_DNA"/>
</dbReference>
<dbReference type="InterPro" id="IPR003675">
    <property type="entry name" value="Rce1/LyrA-like_dom"/>
</dbReference>
<feature type="transmembrane region" description="Helical" evidence="1">
    <location>
        <begin position="67"/>
        <end position="87"/>
    </location>
</feature>
<evidence type="ECO:0000313" key="4">
    <source>
        <dbReference type="Proteomes" id="UP000813215"/>
    </source>
</evidence>
<name>A0A9E3HD33_9NOST</name>
<keyword evidence="1" id="KW-0472">Membrane</keyword>
<dbReference type="PANTHER" id="PTHR39430:SF1">
    <property type="entry name" value="PROTEASE"/>
    <property type="match status" value="1"/>
</dbReference>
<keyword evidence="3" id="KW-0482">Metalloprotease</keyword>
<keyword evidence="1" id="KW-1133">Transmembrane helix</keyword>
<evidence type="ECO:0000313" key="3">
    <source>
        <dbReference type="EMBL" id="MBW4434585.1"/>
    </source>
</evidence>
<accession>A0A9E3HD33</accession>
<evidence type="ECO:0000256" key="1">
    <source>
        <dbReference type="SAM" id="Phobius"/>
    </source>
</evidence>
<evidence type="ECO:0000259" key="2">
    <source>
        <dbReference type="Pfam" id="PF02517"/>
    </source>
</evidence>
<feature type="transmembrane region" description="Helical" evidence="1">
    <location>
        <begin position="175"/>
        <end position="195"/>
    </location>
</feature>
<dbReference type="Proteomes" id="UP000813215">
    <property type="component" value="Unassembled WGS sequence"/>
</dbReference>
<feature type="transmembrane region" description="Helical" evidence="1">
    <location>
        <begin position="143"/>
        <end position="163"/>
    </location>
</feature>
<protein>
    <submittedName>
        <fullName evidence="3">CPBP family intramembrane metalloprotease</fullName>
    </submittedName>
</protein>
<feature type="transmembrane region" description="Helical" evidence="1">
    <location>
        <begin position="28"/>
        <end position="55"/>
    </location>
</feature>
<feature type="domain" description="CAAX prenyl protease 2/Lysostaphin resistance protein A-like" evidence="2">
    <location>
        <begin position="144"/>
        <end position="235"/>
    </location>
</feature>
<keyword evidence="1" id="KW-0812">Transmembrane</keyword>
<feature type="transmembrane region" description="Helical" evidence="1">
    <location>
        <begin position="107"/>
        <end position="131"/>
    </location>
</feature>
<reference evidence="3" key="2">
    <citation type="journal article" date="2022" name="Microbiol. Resour. Announc.">
        <title>Metagenome Sequencing to Explore Phylogenomics of Terrestrial Cyanobacteria.</title>
        <authorList>
            <person name="Ward R.D."/>
            <person name="Stajich J.E."/>
            <person name="Johansen J.R."/>
            <person name="Huntemann M."/>
            <person name="Clum A."/>
            <person name="Foster B."/>
            <person name="Foster B."/>
            <person name="Roux S."/>
            <person name="Palaniappan K."/>
            <person name="Varghese N."/>
            <person name="Mukherjee S."/>
            <person name="Reddy T.B.K."/>
            <person name="Daum C."/>
            <person name="Copeland A."/>
            <person name="Chen I.A."/>
            <person name="Ivanova N.N."/>
            <person name="Kyrpides N.C."/>
            <person name="Shapiro N."/>
            <person name="Eloe-Fadrosh E.A."/>
            <person name="Pietrasiak N."/>
        </authorList>
    </citation>
    <scope>NUCLEOTIDE SEQUENCE</scope>
    <source>
        <strain evidence="3">HA4357-MV3</strain>
    </source>
</reference>
<feature type="transmembrane region" description="Helical" evidence="1">
    <location>
        <begin position="266"/>
        <end position="286"/>
    </location>
</feature>
<dbReference type="Pfam" id="PF02517">
    <property type="entry name" value="Rce1-like"/>
    <property type="match status" value="1"/>
</dbReference>